<dbReference type="InterPro" id="IPR013103">
    <property type="entry name" value="RVT_2"/>
</dbReference>
<evidence type="ECO:0000313" key="2">
    <source>
        <dbReference type="EMBL" id="KAK5819837.1"/>
    </source>
</evidence>
<sequence length="213" mass="24372">MSFPNGFKVPNEEDKVYKLKKALYGLKQASRDWYDRVDAYLSRLGFEKTVSEPTLYVKKSENETLLIVSLYVDDLLLQNCQHTSGSRRKTIAVMKGLIRRSIGACDWAGSIDDMKNTSGYFFTLSSGVFCWISKKQQTVAQSIAEAEYIATTIAVNQAIRLRKLLCDLNEEQIKATEIRIDNQSIVAIAKNHVFHGKTKHFKINFIFFERLNN</sequence>
<evidence type="ECO:0000313" key="3">
    <source>
        <dbReference type="Proteomes" id="UP001358586"/>
    </source>
</evidence>
<dbReference type="EMBL" id="JARKNE010000007">
    <property type="protein sequence ID" value="KAK5819837.1"/>
    <property type="molecule type" value="Genomic_DNA"/>
</dbReference>
<feature type="domain" description="Reverse transcriptase Ty1/copia-type" evidence="1">
    <location>
        <begin position="3"/>
        <end position="81"/>
    </location>
</feature>
<gene>
    <name evidence="2" type="ORF">PVK06_024866</name>
</gene>
<dbReference type="Proteomes" id="UP001358586">
    <property type="component" value="Chromosome 7"/>
</dbReference>
<proteinExistence type="predicted"/>
<dbReference type="Pfam" id="PF07727">
    <property type="entry name" value="RVT_2"/>
    <property type="match status" value="1"/>
</dbReference>
<reference evidence="2 3" key="1">
    <citation type="submission" date="2023-03" db="EMBL/GenBank/DDBJ databases">
        <title>WGS of Gossypium arboreum.</title>
        <authorList>
            <person name="Yu D."/>
        </authorList>
    </citation>
    <scope>NUCLEOTIDE SEQUENCE [LARGE SCALE GENOMIC DNA]</scope>
    <source>
        <tissue evidence="2">Leaf</tissue>
    </source>
</reference>
<accession>A0ABR0PFB5</accession>
<dbReference type="PANTHER" id="PTHR11439:SF503">
    <property type="entry name" value="CYSTEINE-RICH RLK (RECEPTOR-LIKE PROTEIN KINASE) 8"/>
    <property type="match status" value="1"/>
</dbReference>
<protein>
    <recommendedName>
        <fullName evidence="1">Reverse transcriptase Ty1/copia-type domain-containing protein</fullName>
    </recommendedName>
</protein>
<keyword evidence="3" id="KW-1185">Reference proteome</keyword>
<dbReference type="PANTHER" id="PTHR11439">
    <property type="entry name" value="GAG-POL-RELATED RETROTRANSPOSON"/>
    <property type="match status" value="1"/>
</dbReference>
<comment type="caution">
    <text evidence="2">The sequence shown here is derived from an EMBL/GenBank/DDBJ whole genome shotgun (WGS) entry which is preliminary data.</text>
</comment>
<organism evidence="2 3">
    <name type="scientific">Gossypium arboreum</name>
    <name type="common">Tree cotton</name>
    <name type="synonym">Gossypium nanking</name>
    <dbReference type="NCBI Taxonomy" id="29729"/>
    <lineage>
        <taxon>Eukaryota</taxon>
        <taxon>Viridiplantae</taxon>
        <taxon>Streptophyta</taxon>
        <taxon>Embryophyta</taxon>
        <taxon>Tracheophyta</taxon>
        <taxon>Spermatophyta</taxon>
        <taxon>Magnoliopsida</taxon>
        <taxon>eudicotyledons</taxon>
        <taxon>Gunneridae</taxon>
        <taxon>Pentapetalae</taxon>
        <taxon>rosids</taxon>
        <taxon>malvids</taxon>
        <taxon>Malvales</taxon>
        <taxon>Malvaceae</taxon>
        <taxon>Malvoideae</taxon>
        <taxon>Gossypium</taxon>
    </lineage>
</organism>
<dbReference type="CDD" id="cd09272">
    <property type="entry name" value="RNase_HI_RT_Ty1"/>
    <property type="match status" value="1"/>
</dbReference>
<name>A0ABR0PFB5_GOSAR</name>
<evidence type="ECO:0000259" key="1">
    <source>
        <dbReference type="Pfam" id="PF07727"/>
    </source>
</evidence>